<dbReference type="EMBL" id="CAXJIO010000010">
    <property type="protein sequence ID" value="CAL2101958.1"/>
    <property type="molecule type" value="Genomic_DNA"/>
</dbReference>
<reference evidence="1 2" key="1">
    <citation type="submission" date="2024-05" db="EMBL/GenBank/DDBJ databases">
        <authorList>
            <person name="Duchaud E."/>
        </authorList>
    </citation>
    <scope>NUCLEOTIDE SEQUENCE [LARGE SCALE GENOMIC DNA]</scope>
    <source>
        <strain evidence="1">Ena-SAMPLE-TAB-13-05-2024-13:56:06:370-140308</strain>
    </source>
</reference>
<evidence type="ECO:0000313" key="1">
    <source>
        <dbReference type="EMBL" id="CAL2101958.1"/>
    </source>
</evidence>
<accession>A0ABM9P8R0</accession>
<sequence length="172" mass="19380">MVITMGFSSCVKDINLDQVNDFNSEPRYIASLVYFKIPALGFLDSSNNEITTSISDETRLDLIEEEVFQKYLKEVKLDFEISNPFDRNIQVELQFLDEANGITYQIGPILIPAKTAKVVYQETISVAGTPQFLNSRNIKVLSQLITTTGSPIEANNTEEFEFKSAGTFTFQI</sequence>
<protein>
    <recommendedName>
        <fullName evidence="3">Late embryogenesis abundant protein LEA-2 subgroup domain-containing protein</fullName>
    </recommendedName>
</protein>
<organism evidence="1 2">
    <name type="scientific">Tenacibaculum polynesiense</name>
    <dbReference type="NCBI Taxonomy" id="3137857"/>
    <lineage>
        <taxon>Bacteria</taxon>
        <taxon>Pseudomonadati</taxon>
        <taxon>Bacteroidota</taxon>
        <taxon>Flavobacteriia</taxon>
        <taxon>Flavobacteriales</taxon>
        <taxon>Flavobacteriaceae</taxon>
        <taxon>Tenacibaculum</taxon>
    </lineage>
</organism>
<gene>
    <name evidence="1" type="ORF">T190423A01A_10521</name>
</gene>
<name>A0ABM9P8R0_9FLAO</name>
<comment type="caution">
    <text evidence="1">The sequence shown here is derived from an EMBL/GenBank/DDBJ whole genome shotgun (WGS) entry which is preliminary data.</text>
</comment>
<dbReference type="Proteomes" id="UP001497527">
    <property type="component" value="Unassembled WGS sequence"/>
</dbReference>
<evidence type="ECO:0000313" key="2">
    <source>
        <dbReference type="Proteomes" id="UP001497527"/>
    </source>
</evidence>
<evidence type="ECO:0008006" key="3">
    <source>
        <dbReference type="Google" id="ProtNLM"/>
    </source>
</evidence>
<proteinExistence type="predicted"/>
<keyword evidence="2" id="KW-1185">Reference proteome</keyword>